<dbReference type="EMBL" id="AEUZ02000001">
    <property type="protein sequence ID" value="EHJ56210.1"/>
    <property type="molecule type" value="Genomic_DNA"/>
</dbReference>
<dbReference type="PANTHER" id="PTHR30287:SF1">
    <property type="entry name" value="INNER MEMBRANE PROTEIN"/>
    <property type="match status" value="1"/>
</dbReference>
<evidence type="ECO:0000256" key="5">
    <source>
        <dbReference type="ARBA" id="ARBA00023136"/>
    </source>
</evidence>
<dbReference type="InterPro" id="IPR038766">
    <property type="entry name" value="Membrane_comp_ABC_pdt"/>
</dbReference>
<comment type="subcellular location">
    <subcellularLocation>
        <location evidence="1">Cell membrane</location>
        <topology evidence="1">Multi-pass membrane protein</topology>
    </subcellularLocation>
</comment>
<name>G5KEC6_9STRE</name>
<keyword evidence="10" id="KW-1185">Reference proteome</keyword>
<reference evidence="9 10" key="1">
    <citation type="journal article" date="2014" name="Int. J. Syst. Evol. Microbiol.">
        <title>Phylogenomics and the dynamic genome evolution of the genus Streptococcus.</title>
        <authorList>
            <consortium name="The Broad Institute Genome Sequencing Platform"/>
            <person name="Richards V.P."/>
            <person name="Palmer S.R."/>
            <person name="Pavinski Bitar P.D."/>
            <person name="Qin X."/>
            <person name="Weinstock G.M."/>
            <person name="Highlander S.K."/>
            <person name="Town C.D."/>
            <person name="Burne R.A."/>
            <person name="Stanhope M.J."/>
        </authorList>
    </citation>
    <scope>NUCLEOTIDE SEQUENCE [LARGE SCALE GENOMIC DNA]</scope>
    <source>
        <strain evidence="9 10">2285-97</strain>
    </source>
</reference>
<feature type="transmembrane region" description="Helical" evidence="7">
    <location>
        <begin position="829"/>
        <end position="847"/>
    </location>
</feature>
<keyword evidence="5 7" id="KW-0472">Membrane</keyword>
<evidence type="ECO:0000256" key="2">
    <source>
        <dbReference type="ARBA" id="ARBA00022475"/>
    </source>
</evidence>
<evidence type="ECO:0000259" key="8">
    <source>
        <dbReference type="Pfam" id="PF02687"/>
    </source>
</evidence>
<keyword evidence="3 7" id="KW-0812">Transmembrane</keyword>
<sequence length="864" mass="96421">MSLKVYRKDIKQSFSSSIGRFLSLFSLMMIGAIALIGLKVTAPNMERTAQTFIEKYHTMDLSIIGSQGFNQDDKNDLKKLKDTKIEYSYLLDVTTNNGQKAIRLFSTPKNISKAQLSSGHFPKTKNEIALAKSFSKQYHIGDTISFSDTSNLLSTKTYQITGFIQSSEMWSTKNLGSSSKGSGELQGYGIIPSASFKLPYHNIARIQIKSLNQKPYYSDTYKDKVTSFKSKIKKRLSDNGEKRQKHEVSEANEKINKAKSQLSKQEKTIKQLPESPQKSQLTSQLNQEKAKISRQETKISQIKAATYSVYNRKTYPGSDGYTAYDSSTESISAVGNIFPVVLYIVAALVTLTTMTRFVDEERQTAGLFKALGYSNKQIIRKFIIYGFITSMAGTLAGVIIGHIFLSPMISNIITNTSVIGESHRYFYLSWTLLALLFAFISAVLPTYLVARKELSDEAAPLLLAKPPVAGETILLEKWHFIWNKLSFTQKITARNIFRYKQRMFMTIFGVAGSVALLFAGLGIQTSISGVSKTQFQDILNYQLIVSENQNATKSEQEKLNNALESSDITHKLPIEVKTSKNKISTVNEEQSITMFISDQDQLSPYINLRERHASKAISLPKNGIVISEKLAQLYKADIGDTIKITLNHKKVTVKIAAITEMYAGHFIFFSKQYYENISHQTFKENAKLVQLNSKKIRDISYQAASFNKLKAVAGVSQNASLIAQLNAVANSLQSVMLILVILSVLLAIVILYNLTNINVAERIRELSTIKVLGFHNKEVTLYIYRETIVLSIIGIIAGLISGIGLHALLLNMIGSDVIMFNPSVPLKVYIIPIIAISAILICLGLVVNRHLRKVDMLEALKSVD</sequence>
<dbReference type="RefSeq" id="WP_006738976.1">
    <property type="nucleotide sequence ID" value="NZ_AEUZ02000001.1"/>
</dbReference>
<feature type="domain" description="ABC3 transporter permease C-terminal" evidence="8">
    <location>
        <begin position="336"/>
        <end position="453"/>
    </location>
</feature>
<evidence type="ECO:0000256" key="3">
    <source>
        <dbReference type="ARBA" id="ARBA00022692"/>
    </source>
</evidence>
<evidence type="ECO:0000313" key="10">
    <source>
        <dbReference type="Proteomes" id="UP000005388"/>
    </source>
</evidence>
<feature type="transmembrane region" description="Helical" evidence="7">
    <location>
        <begin position="21"/>
        <end position="38"/>
    </location>
</feature>
<feature type="transmembrane region" description="Helical" evidence="7">
    <location>
        <begin position="337"/>
        <end position="358"/>
    </location>
</feature>
<dbReference type="eggNOG" id="COG0577">
    <property type="taxonomic scope" value="Bacteria"/>
</dbReference>
<accession>G5KEC6</accession>
<evidence type="ECO:0000256" key="4">
    <source>
        <dbReference type="ARBA" id="ARBA00022989"/>
    </source>
</evidence>
<feature type="region of interest" description="Disordered" evidence="6">
    <location>
        <begin position="234"/>
        <end position="283"/>
    </location>
</feature>
<feature type="transmembrane region" description="Helical" evidence="7">
    <location>
        <begin position="503"/>
        <end position="523"/>
    </location>
</feature>
<feature type="compositionally biased region" description="Basic and acidic residues" evidence="6">
    <location>
        <begin position="235"/>
        <end position="256"/>
    </location>
</feature>
<feature type="transmembrane region" description="Helical" evidence="7">
    <location>
        <begin position="787"/>
        <end position="809"/>
    </location>
</feature>
<feature type="compositionally biased region" description="Polar residues" evidence="6">
    <location>
        <begin position="274"/>
        <end position="283"/>
    </location>
</feature>
<dbReference type="Proteomes" id="UP000005388">
    <property type="component" value="Unassembled WGS sequence"/>
</dbReference>
<dbReference type="Pfam" id="PF02687">
    <property type="entry name" value="FtsX"/>
    <property type="match status" value="2"/>
</dbReference>
<organism evidence="9 10">
    <name type="scientific">Streptococcus urinalis 2285-97</name>
    <dbReference type="NCBI Taxonomy" id="764291"/>
    <lineage>
        <taxon>Bacteria</taxon>
        <taxon>Bacillati</taxon>
        <taxon>Bacillota</taxon>
        <taxon>Bacilli</taxon>
        <taxon>Lactobacillales</taxon>
        <taxon>Streptococcaceae</taxon>
        <taxon>Streptococcus</taxon>
    </lineage>
</organism>
<gene>
    <name evidence="9" type="ORF">STRUR_2064</name>
</gene>
<dbReference type="STRING" id="764291.STRUR_2064"/>
<feature type="transmembrane region" description="Helical" evidence="7">
    <location>
        <begin position="382"/>
        <end position="405"/>
    </location>
</feature>
<evidence type="ECO:0000256" key="6">
    <source>
        <dbReference type="SAM" id="MobiDB-lite"/>
    </source>
</evidence>
<keyword evidence="2" id="KW-1003">Cell membrane</keyword>
<dbReference type="InterPro" id="IPR003838">
    <property type="entry name" value="ABC3_permease_C"/>
</dbReference>
<feature type="domain" description="ABC3 transporter permease C-terminal" evidence="8">
    <location>
        <begin position="738"/>
        <end position="846"/>
    </location>
</feature>
<protein>
    <submittedName>
        <fullName evidence="9">Efflux ABC transporter, permease protein</fullName>
    </submittedName>
</protein>
<evidence type="ECO:0000313" key="9">
    <source>
        <dbReference type="EMBL" id="EHJ56210.1"/>
    </source>
</evidence>
<dbReference type="PANTHER" id="PTHR30287">
    <property type="entry name" value="MEMBRANE COMPONENT OF PREDICTED ABC SUPERFAMILY METABOLITE UPTAKE TRANSPORTER"/>
    <property type="match status" value="1"/>
</dbReference>
<keyword evidence="4 7" id="KW-1133">Transmembrane helix</keyword>
<dbReference type="GO" id="GO:0005886">
    <property type="term" value="C:plasma membrane"/>
    <property type="evidence" value="ECO:0007669"/>
    <property type="project" value="UniProtKB-SubCell"/>
</dbReference>
<comment type="caution">
    <text evidence="9">The sequence shown here is derived from an EMBL/GenBank/DDBJ whole genome shotgun (WGS) entry which is preliminary data.</text>
</comment>
<evidence type="ECO:0000256" key="7">
    <source>
        <dbReference type="SAM" id="Phobius"/>
    </source>
</evidence>
<proteinExistence type="predicted"/>
<evidence type="ECO:0000256" key="1">
    <source>
        <dbReference type="ARBA" id="ARBA00004651"/>
    </source>
</evidence>
<feature type="transmembrane region" description="Helical" evidence="7">
    <location>
        <begin position="425"/>
        <end position="450"/>
    </location>
</feature>
<dbReference type="AlphaFoldDB" id="G5KEC6"/>
<feature type="transmembrane region" description="Helical" evidence="7">
    <location>
        <begin position="735"/>
        <end position="754"/>
    </location>
</feature>